<sequence>MFPVSSSKITEEQLLDLPVSDLDLKLATPMPPAVSLKLKTPENQQPETEVLKNVMSLTKTKGLDLNLVFEDLMISTVLSVLLQETIINSKARAENLDNNAKATSEGIPVLFLPKEQPFSVNKVAEQRPVVVAPCRETTVDTMTTPQGTRNAEIAVFSEDHPKELACGLSTFSAVNPVSTDLNIPVDLVIDTLKTSKTVDKSDLFMFSLRTQVNHVSQVSMLCKPQTKCKYCCRNRHILLV</sequence>
<name>A0AAV7VD02_PLEWA</name>
<evidence type="ECO:0000313" key="2">
    <source>
        <dbReference type="Proteomes" id="UP001066276"/>
    </source>
</evidence>
<gene>
    <name evidence="1" type="ORF">NDU88_002271</name>
</gene>
<dbReference type="EMBL" id="JANPWB010000003">
    <property type="protein sequence ID" value="KAJ1198430.1"/>
    <property type="molecule type" value="Genomic_DNA"/>
</dbReference>
<organism evidence="1 2">
    <name type="scientific">Pleurodeles waltl</name>
    <name type="common">Iberian ribbed newt</name>
    <dbReference type="NCBI Taxonomy" id="8319"/>
    <lineage>
        <taxon>Eukaryota</taxon>
        <taxon>Metazoa</taxon>
        <taxon>Chordata</taxon>
        <taxon>Craniata</taxon>
        <taxon>Vertebrata</taxon>
        <taxon>Euteleostomi</taxon>
        <taxon>Amphibia</taxon>
        <taxon>Batrachia</taxon>
        <taxon>Caudata</taxon>
        <taxon>Salamandroidea</taxon>
        <taxon>Salamandridae</taxon>
        <taxon>Pleurodelinae</taxon>
        <taxon>Pleurodeles</taxon>
    </lineage>
</organism>
<evidence type="ECO:0000313" key="1">
    <source>
        <dbReference type="EMBL" id="KAJ1198430.1"/>
    </source>
</evidence>
<comment type="caution">
    <text evidence="1">The sequence shown here is derived from an EMBL/GenBank/DDBJ whole genome shotgun (WGS) entry which is preliminary data.</text>
</comment>
<protein>
    <submittedName>
        <fullName evidence="1">Uncharacterized protein</fullName>
    </submittedName>
</protein>
<dbReference type="Proteomes" id="UP001066276">
    <property type="component" value="Chromosome 2_1"/>
</dbReference>
<reference evidence="1" key="1">
    <citation type="journal article" date="2022" name="bioRxiv">
        <title>Sequencing and chromosome-scale assembly of the giantPleurodeles waltlgenome.</title>
        <authorList>
            <person name="Brown T."/>
            <person name="Elewa A."/>
            <person name="Iarovenko S."/>
            <person name="Subramanian E."/>
            <person name="Araus A.J."/>
            <person name="Petzold A."/>
            <person name="Susuki M."/>
            <person name="Suzuki K.-i.T."/>
            <person name="Hayashi T."/>
            <person name="Toyoda A."/>
            <person name="Oliveira C."/>
            <person name="Osipova E."/>
            <person name="Leigh N.D."/>
            <person name="Simon A."/>
            <person name="Yun M.H."/>
        </authorList>
    </citation>
    <scope>NUCLEOTIDE SEQUENCE</scope>
    <source>
        <strain evidence="1">20211129_DDA</strain>
        <tissue evidence="1">Liver</tissue>
    </source>
</reference>
<dbReference type="AlphaFoldDB" id="A0AAV7VD02"/>
<proteinExistence type="predicted"/>
<keyword evidence="2" id="KW-1185">Reference proteome</keyword>
<accession>A0AAV7VD02</accession>